<organism evidence="1 2">
    <name type="scientific">Thermococcus barophilus</name>
    <dbReference type="NCBI Taxonomy" id="55802"/>
    <lineage>
        <taxon>Archaea</taxon>
        <taxon>Methanobacteriati</taxon>
        <taxon>Methanobacteriota</taxon>
        <taxon>Thermococci</taxon>
        <taxon>Thermococcales</taxon>
        <taxon>Thermococcaceae</taxon>
        <taxon>Thermococcus</taxon>
    </lineage>
</organism>
<proteinExistence type="predicted"/>
<dbReference type="EMBL" id="CP013050">
    <property type="protein sequence ID" value="ALM74016.1"/>
    <property type="molecule type" value="Genomic_DNA"/>
</dbReference>
<dbReference type="GeneID" id="26135336"/>
<name>A0A0S1X8G7_THEBA</name>
<reference evidence="1 2" key="1">
    <citation type="journal article" date="2016" name="Genome Announc.">
        <title>Complete genome sequence of the hyperthermophilic and piezophilic archaeon Thermococcus barophilus Ch5, capable of growth at the expense of hydrogenogenesis from carbon monoxide and formate.</title>
        <authorList>
            <person name="Oger P."/>
            <person name="Sokolova T.G."/>
            <person name="Kozhevnikova D.A."/>
            <person name="Taranov E.A."/>
            <person name="Vannier P."/>
            <person name="Lee H.S."/>
            <person name="Kwon K.K."/>
            <person name="Kang S.G."/>
            <person name="Lee J.H."/>
            <person name="Bonch-Osmolovskaya E.A."/>
            <person name="Lebedinsky A.V."/>
        </authorList>
    </citation>
    <scope>NUCLEOTIDE SEQUENCE [LARGE SCALE GENOMIC DNA]</scope>
    <source>
        <strain evidence="2">Ch5</strain>
    </source>
</reference>
<protein>
    <recommendedName>
        <fullName evidence="3">HEPN domain-containing protein</fullName>
    </recommendedName>
</protein>
<evidence type="ECO:0000313" key="2">
    <source>
        <dbReference type="Proteomes" id="UP000066042"/>
    </source>
</evidence>
<sequence length="110" mass="13369">MGRLEDLKDNINEYFQSAELLFKQGLNNAAFMMYFKTLVAICDYILWRNLRILPDNHGERFRVLKLRYPDLYGVLSYYFPYYRDTYTKRVDDRILVAIRNDVIRLKEKVK</sequence>
<dbReference type="RefSeq" id="WP_200956740.1">
    <property type="nucleotide sequence ID" value="NZ_CP013050.1"/>
</dbReference>
<evidence type="ECO:0008006" key="3">
    <source>
        <dbReference type="Google" id="ProtNLM"/>
    </source>
</evidence>
<dbReference type="AlphaFoldDB" id="A0A0S1X8G7"/>
<accession>A0A0S1X8G7</accession>
<dbReference type="STRING" id="55802.TBCH5v1_0036"/>
<gene>
    <name evidence="1" type="ORF">TBCH5v1_0036</name>
</gene>
<evidence type="ECO:0000313" key="1">
    <source>
        <dbReference type="EMBL" id="ALM74016.1"/>
    </source>
</evidence>
<dbReference type="Proteomes" id="UP000066042">
    <property type="component" value="Chromosome"/>
</dbReference>